<dbReference type="EMBL" id="KI517537">
    <property type="protein sequence ID" value="ESQ38744.1"/>
    <property type="molecule type" value="Genomic_DNA"/>
</dbReference>
<dbReference type="Pfam" id="PF02902">
    <property type="entry name" value="Peptidase_C48"/>
    <property type="match status" value="1"/>
</dbReference>
<keyword evidence="1" id="KW-0645">Protease</keyword>
<organism evidence="4 5">
    <name type="scientific">Eutrema salsugineum</name>
    <name type="common">Saltwater cress</name>
    <name type="synonym">Sisymbrium salsugineum</name>
    <dbReference type="NCBI Taxonomy" id="72664"/>
    <lineage>
        <taxon>Eukaryota</taxon>
        <taxon>Viridiplantae</taxon>
        <taxon>Streptophyta</taxon>
        <taxon>Embryophyta</taxon>
        <taxon>Tracheophyta</taxon>
        <taxon>Spermatophyta</taxon>
        <taxon>Magnoliopsida</taxon>
        <taxon>eudicotyledons</taxon>
        <taxon>Gunneridae</taxon>
        <taxon>Pentapetalae</taxon>
        <taxon>rosids</taxon>
        <taxon>malvids</taxon>
        <taxon>Brassicales</taxon>
        <taxon>Brassicaceae</taxon>
        <taxon>Eutremeae</taxon>
        <taxon>Eutrema</taxon>
    </lineage>
</organism>
<keyword evidence="5" id="KW-1185">Reference proteome</keyword>
<dbReference type="InterPro" id="IPR003653">
    <property type="entry name" value="Peptidase_C48_C"/>
</dbReference>
<evidence type="ECO:0000256" key="1">
    <source>
        <dbReference type="ARBA" id="ARBA00022670"/>
    </source>
</evidence>
<feature type="domain" description="Ubiquitin-like protease family profile" evidence="3">
    <location>
        <begin position="29"/>
        <end position="194"/>
    </location>
</feature>
<protein>
    <recommendedName>
        <fullName evidence="3">Ubiquitin-like protease family profile domain-containing protein</fullName>
    </recommendedName>
</protein>
<proteinExistence type="predicted"/>
<dbReference type="Proteomes" id="UP000030689">
    <property type="component" value="Unassembled WGS sequence"/>
</dbReference>
<gene>
    <name evidence="4" type="ORF">EUTSA_v10029131mg</name>
</gene>
<reference evidence="4 5" key="1">
    <citation type="journal article" date="2013" name="Front. Plant Sci.">
        <title>The Reference Genome of the Halophytic Plant Eutrema salsugineum.</title>
        <authorList>
            <person name="Yang R."/>
            <person name="Jarvis D.E."/>
            <person name="Chen H."/>
            <person name="Beilstein M.A."/>
            <person name="Grimwood J."/>
            <person name="Jenkins J."/>
            <person name="Shu S."/>
            <person name="Prochnik S."/>
            <person name="Xin M."/>
            <person name="Ma C."/>
            <person name="Schmutz J."/>
            <person name="Wing R.A."/>
            <person name="Mitchell-Olds T."/>
            <person name="Schumaker K.S."/>
            <person name="Wang X."/>
        </authorList>
    </citation>
    <scope>NUCLEOTIDE SEQUENCE [LARGE SCALE GENOMIC DNA]</scope>
</reference>
<name>V4L515_EUTSA</name>
<sequence>MIELNKKIENVAAAQLTVNNKIVVDGRHILKSDSRKPKVEVLDTKFVSGVAKSYPKFSKAANRDEYQFSKPVAEKLGGIAEGGCQHLFTEADILYLPFNLDSKHWVYLAVYLHTSNLEVLGCNVHLTTYLSMEKEFRPIAVILYLCRKVGGGGNESMANTATNQLAIDRALGMPQISSQNDSGLVAIFLILAHAIG</sequence>
<dbReference type="AlphaFoldDB" id="V4L515"/>
<dbReference type="Gramene" id="ESQ38744">
    <property type="protein sequence ID" value="ESQ38744"/>
    <property type="gene ID" value="EUTSA_v10029131mg"/>
</dbReference>
<evidence type="ECO:0000259" key="3">
    <source>
        <dbReference type="Pfam" id="PF02902"/>
    </source>
</evidence>
<keyword evidence="2" id="KW-0378">Hydrolase</keyword>
<dbReference type="GO" id="GO:0006508">
    <property type="term" value="P:proteolysis"/>
    <property type="evidence" value="ECO:0007669"/>
    <property type="project" value="UniProtKB-KW"/>
</dbReference>
<accession>V4L515</accession>
<evidence type="ECO:0000313" key="5">
    <source>
        <dbReference type="Proteomes" id="UP000030689"/>
    </source>
</evidence>
<evidence type="ECO:0000256" key="2">
    <source>
        <dbReference type="ARBA" id="ARBA00022801"/>
    </source>
</evidence>
<dbReference type="KEGG" id="eus:EUTSA_v10029131mg"/>
<dbReference type="GO" id="GO:0008234">
    <property type="term" value="F:cysteine-type peptidase activity"/>
    <property type="evidence" value="ECO:0007669"/>
    <property type="project" value="InterPro"/>
</dbReference>
<evidence type="ECO:0000313" key="4">
    <source>
        <dbReference type="EMBL" id="ESQ38744.1"/>
    </source>
</evidence>